<proteinExistence type="predicted"/>
<keyword evidence="3" id="KW-1185">Reference proteome</keyword>
<dbReference type="AlphaFoldDB" id="A0A1A9UPC0"/>
<feature type="region of interest" description="Disordered" evidence="1">
    <location>
        <begin position="166"/>
        <end position="186"/>
    </location>
</feature>
<dbReference type="EnsemblMetazoa" id="GAUT011104-RA">
    <property type="protein sequence ID" value="GAUT011104-PA"/>
    <property type="gene ID" value="GAUT011104"/>
</dbReference>
<evidence type="ECO:0000256" key="1">
    <source>
        <dbReference type="SAM" id="MobiDB-lite"/>
    </source>
</evidence>
<accession>A0A1A9UPC0</accession>
<protein>
    <submittedName>
        <fullName evidence="2">Uncharacterized protein</fullName>
    </submittedName>
</protein>
<dbReference type="VEuPathDB" id="VectorBase:GAUT011104"/>
<name>A0A1A9UPC0_GLOAU</name>
<organism evidence="2 3">
    <name type="scientific">Glossina austeni</name>
    <name type="common">Savannah tsetse fly</name>
    <dbReference type="NCBI Taxonomy" id="7395"/>
    <lineage>
        <taxon>Eukaryota</taxon>
        <taxon>Metazoa</taxon>
        <taxon>Ecdysozoa</taxon>
        <taxon>Arthropoda</taxon>
        <taxon>Hexapoda</taxon>
        <taxon>Insecta</taxon>
        <taxon>Pterygota</taxon>
        <taxon>Neoptera</taxon>
        <taxon>Endopterygota</taxon>
        <taxon>Diptera</taxon>
        <taxon>Brachycera</taxon>
        <taxon>Muscomorpha</taxon>
        <taxon>Hippoboscoidea</taxon>
        <taxon>Glossinidae</taxon>
        <taxon>Glossina</taxon>
    </lineage>
</organism>
<sequence>MKINKQNSAVTGYIVGCNSSVGTDWCCCDVFNDDDCPVLTALVFSTSASFLRYAKASGNLSSGRVVIRSGISRAGTLPDKCETGDISRFTSAILVILTEHSLPIEEDTHSFSPLMFFAELESHILLFTLHFVSFLISRSRPFDLTVSPIFKWPNFGFNGFFVEPRERRPSGSSADPTTVGPAPKEL</sequence>
<dbReference type="Proteomes" id="UP000078200">
    <property type="component" value="Unassembled WGS sequence"/>
</dbReference>
<evidence type="ECO:0000313" key="3">
    <source>
        <dbReference type="Proteomes" id="UP000078200"/>
    </source>
</evidence>
<reference evidence="2" key="1">
    <citation type="submission" date="2020-05" db="UniProtKB">
        <authorList>
            <consortium name="EnsemblMetazoa"/>
        </authorList>
    </citation>
    <scope>IDENTIFICATION</scope>
    <source>
        <strain evidence="2">TTRI</strain>
    </source>
</reference>
<evidence type="ECO:0000313" key="2">
    <source>
        <dbReference type="EnsemblMetazoa" id="GAUT011104-PA"/>
    </source>
</evidence>